<gene>
    <name evidence="1" type="ORF">OED52_04260</name>
</gene>
<dbReference type="Proteomes" id="UP001156484">
    <property type="component" value="Chromosome"/>
</dbReference>
<organism evidence="1 2">
    <name type="scientific">Rhodococcus sacchari</name>
    <dbReference type="NCBI Taxonomy" id="2962047"/>
    <lineage>
        <taxon>Bacteria</taxon>
        <taxon>Bacillati</taxon>
        <taxon>Actinomycetota</taxon>
        <taxon>Actinomycetes</taxon>
        <taxon>Mycobacteriales</taxon>
        <taxon>Nocardiaceae</taxon>
        <taxon>Rhodococcus</taxon>
    </lineage>
</organism>
<evidence type="ECO:0000313" key="1">
    <source>
        <dbReference type="EMBL" id="UYP19778.1"/>
    </source>
</evidence>
<proteinExistence type="predicted"/>
<protein>
    <submittedName>
        <fullName evidence="1">Uncharacterized protein</fullName>
    </submittedName>
</protein>
<name>A0ACD4DIB0_9NOCA</name>
<reference evidence="1" key="1">
    <citation type="submission" date="2022-10" db="EMBL/GenBank/DDBJ databases">
        <title>Rhodococcus ferula Z13 complete genome.</title>
        <authorList>
            <person name="Long X."/>
            <person name="Zang M."/>
        </authorList>
    </citation>
    <scope>NUCLEOTIDE SEQUENCE</scope>
    <source>
        <strain evidence="1">Z13</strain>
    </source>
</reference>
<sequence>MTFHQVRAVISIRDDVRRQLGGILRRLRRTEFVHTEHVTVPISLELAGAGTVTFRMPDESETDRMSRELEDQKRAVAELRRTIVELERRTQRDLDGRLAALADELDRKGTRDARLTWKGAALIGAGIVAQTVGSLM</sequence>
<keyword evidence="2" id="KW-1185">Reference proteome</keyword>
<accession>A0ACD4DIB0</accession>
<evidence type="ECO:0000313" key="2">
    <source>
        <dbReference type="Proteomes" id="UP001156484"/>
    </source>
</evidence>
<dbReference type="EMBL" id="CP107551">
    <property type="protein sequence ID" value="UYP19778.1"/>
    <property type="molecule type" value="Genomic_DNA"/>
</dbReference>